<organism evidence="1 2">
    <name type="scientific">Fukomys damarensis</name>
    <name type="common">Damaraland mole rat</name>
    <name type="synonym">Cryptomys damarensis</name>
    <dbReference type="NCBI Taxonomy" id="885580"/>
    <lineage>
        <taxon>Eukaryota</taxon>
        <taxon>Metazoa</taxon>
        <taxon>Chordata</taxon>
        <taxon>Craniata</taxon>
        <taxon>Vertebrata</taxon>
        <taxon>Euteleostomi</taxon>
        <taxon>Mammalia</taxon>
        <taxon>Eutheria</taxon>
        <taxon>Euarchontoglires</taxon>
        <taxon>Glires</taxon>
        <taxon>Rodentia</taxon>
        <taxon>Hystricomorpha</taxon>
        <taxon>Bathyergidae</taxon>
        <taxon>Fukomys</taxon>
    </lineage>
</organism>
<dbReference type="EMBL" id="KN122569">
    <property type="protein sequence ID" value="KFO29766.1"/>
    <property type="molecule type" value="Genomic_DNA"/>
</dbReference>
<accession>A0A091E3X6</accession>
<dbReference type="AlphaFoldDB" id="A0A091E3X6"/>
<sequence length="92" mass="10589">MARAGEIGRKNIDVTLEVGKVKVMNNLDQRSQWHQKNKILGKPVVKVNEVMMWEVDLSYHLKRSGTDQKPSVIQRGEKNWLASNQFQSLKVT</sequence>
<proteinExistence type="predicted"/>
<reference evidence="1 2" key="1">
    <citation type="submission" date="2013-11" db="EMBL/GenBank/DDBJ databases">
        <title>The Damaraland mole rat (Fukomys damarensis) genome and evolution of African mole rats.</title>
        <authorList>
            <person name="Gladyshev V.N."/>
            <person name="Fang X."/>
        </authorList>
    </citation>
    <scope>NUCLEOTIDE SEQUENCE [LARGE SCALE GENOMIC DNA]</scope>
    <source>
        <tissue evidence="1">Liver</tissue>
    </source>
</reference>
<gene>
    <name evidence="1" type="ORF">H920_08921</name>
</gene>
<keyword evidence="2" id="KW-1185">Reference proteome</keyword>
<dbReference type="Proteomes" id="UP000028990">
    <property type="component" value="Unassembled WGS sequence"/>
</dbReference>
<name>A0A091E3X6_FUKDA</name>
<evidence type="ECO:0000313" key="1">
    <source>
        <dbReference type="EMBL" id="KFO29766.1"/>
    </source>
</evidence>
<protein>
    <submittedName>
        <fullName evidence="1">Uncharacterized protein</fullName>
    </submittedName>
</protein>
<evidence type="ECO:0000313" key="2">
    <source>
        <dbReference type="Proteomes" id="UP000028990"/>
    </source>
</evidence>